<dbReference type="GO" id="GO:0051301">
    <property type="term" value="P:cell division"/>
    <property type="evidence" value="ECO:0007669"/>
    <property type="project" value="UniProtKB-UniRule"/>
</dbReference>
<sequence>MEFSYQKPANLPPFGQLCFDDSDEDMEVDIADVMTPSRLRGTKQPLTPLMDDDSGIGMDSDDSDNISLESSFNGLKSTPKFSMQRDNQNSEAKTITRRTLFGHISQSQQEDPGSYCKTRQGRASQRRGRGPVLRKSLSFGDSPQFSTSGEMDVKTAVARLTDEENLIGDGSQECALPTIRGKHSDLKSITGDTVVDLISGRYDDVISSFRLIDCRYPYEYEGGHVMKSENIYKQEDISGILDSVTCDGGRHILVFYCEFSSERGPKMYRKLRNADREVNKDNYPHLFYPEIYLMHEGYKSFYQHHQNFCTPQDYKPMLHKDHSNELRHFRIKSKSWSGSEKNVPHRLLF</sequence>
<accession>A0A8W8N5V4</accession>
<evidence type="ECO:0000313" key="9">
    <source>
        <dbReference type="EnsemblMetazoa" id="G4481.1:cds"/>
    </source>
</evidence>
<organism evidence="9 10">
    <name type="scientific">Magallana gigas</name>
    <name type="common">Pacific oyster</name>
    <name type="synonym">Crassostrea gigas</name>
    <dbReference type="NCBI Taxonomy" id="29159"/>
    <lineage>
        <taxon>Eukaryota</taxon>
        <taxon>Metazoa</taxon>
        <taxon>Spiralia</taxon>
        <taxon>Lophotrochozoa</taxon>
        <taxon>Mollusca</taxon>
        <taxon>Bivalvia</taxon>
        <taxon>Autobranchia</taxon>
        <taxon>Pteriomorphia</taxon>
        <taxon>Ostreida</taxon>
        <taxon>Ostreoidea</taxon>
        <taxon>Ostreidae</taxon>
        <taxon>Magallana</taxon>
    </lineage>
</organism>
<proteinExistence type="inferred from homology"/>
<dbReference type="Proteomes" id="UP000005408">
    <property type="component" value="Unassembled WGS sequence"/>
</dbReference>
<dbReference type="GO" id="GO:0009794">
    <property type="term" value="P:regulation of mitotic cell cycle, embryonic"/>
    <property type="evidence" value="ECO:0007669"/>
    <property type="project" value="UniProtKB-ARBA"/>
</dbReference>
<feature type="compositionally biased region" description="Acidic residues" evidence="7">
    <location>
        <begin position="50"/>
        <end position="64"/>
    </location>
</feature>
<feature type="compositionally biased region" description="Polar residues" evidence="7">
    <location>
        <begin position="139"/>
        <end position="149"/>
    </location>
</feature>
<dbReference type="GO" id="GO:0005737">
    <property type="term" value="C:cytoplasm"/>
    <property type="evidence" value="ECO:0007669"/>
    <property type="project" value="TreeGrafter"/>
</dbReference>
<feature type="domain" description="Rhodanese" evidence="8">
    <location>
        <begin position="205"/>
        <end position="310"/>
    </location>
</feature>
<dbReference type="EnsemblMetazoa" id="G4481.1">
    <property type="protein sequence ID" value="G4481.1:cds"/>
    <property type="gene ID" value="G4481"/>
</dbReference>
<reference evidence="9" key="1">
    <citation type="submission" date="2022-08" db="UniProtKB">
        <authorList>
            <consortium name="EnsemblMetazoa"/>
        </authorList>
    </citation>
    <scope>IDENTIFICATION</scope>
    <source>
        <strain evidence="9">05x7-T-G4-1.051#20</strain>
    </source>
</reference>
<feature type="compositionally biased region" description="Polar residues" evidence="7">
    <location>
        <begin position="68"/>
        <end position="93"/>
    </location>
</feature>
<dbReference type="InterPro" id="IPR000751">
    <property type="entry name" value="MPI_Phosphatase"/>
</dbReference>
<dbReference type="GO" id="GO:0000086">
    <property type="term" value="P:G2/M transition of mitotic cell cycle"/>
    <property type="evidence" value="ECO:0007669"/>
    <property type="project" value="TreeGrafter"/>
</dbReference>
<evidence type="ECO:0000259" key="8">
    <source>
        <dbReference type="PROSITE" id="PS50206"/>
    </source>
</evidence>
<dbReference type="GO" id="GO:0110032">
    <property type="term" value="P:positive regulation of G2/MI transition of meiotic cell cycle"/>
    <property type="evidence" value="ECO:0007669"/>
    <property type="project" value="TreeGrafter"/>
</dbReference>
<dbReference type="PANTHER" id="PTHR10828:SF17">
    <property type="entry name" value="PROTEIN-TYROSINE-PHOSPHATASE"/>
    <property type="match status" value="1"/>
</dbReference>
<dbReference type="Pfam" id="PF00581">
    <property type="entry name" value="Rhodanese"/>
    <property type="match status" value="1"/>
</dbReference>
<dbReference type="FunFam" id="3.40.250.10:FF:000036">
    <property type="entry name" value="M-phase inducer phosphatase"/>
    <property type="match status" value="1"/>
</dbReference>
<dbReference type="AlphaFoldDB" id="A0A8W8N5V4"/>
<evidence type="ECO:0000256" key="1">
    <source>
        <dbReference type="ARBA" id="ARBA00011065"/>
    </source>
</evidence>
<dbReference type="Gene3D" id="3.40.250.10">
    <property type="entry name" value="Rhodanese-like domain"/>
    <property type="match status" value="1"/>
</dbReference>
<keyword evidence="10" id="KW-1185">Reference proteome</keyword>
<evidence type="ECO:0000256" key="5">
    <source>
        <dbReference type="ARBA" id="ARBA00023306"/>
    </source>
</evidence>
<comment type="similarity">
    <text evidence="1 6">Belongs to the MPI phosphatase family.</text>
</comment>
<evidence type="ECO:0000256" key="3">
    <source>
        <dbReference type="ARBA" id="ARBA00022801"/>
    </source>
</evidence>
<keyword evidence="5 6" id="KW-0131">Cell cycle</keyword>
<comment type="function">
    <text evidence="6">Tyrosine protein phosphatase which functions as a dosage-dependent inducer of mitotic progression.</text>
</comment>
<dbReference type="GO" id="GO:0032502">
    <property type="term" value="P:developmental process"/>
    <property type="evidence" value="ECO:0007669"/>
    <property type="project" value="UniProtKB-ARBA"/>
</dbReference>
<evidence type="ECO:0000313" key="10">
    <source>
        <dbReference type="Proteomes" id="UP000005408"/>
    </source>
</evidence>
<dbReference type="PRINTS" id="PR00716">
    <property type="entry name" value="MPIPHPHTASE"/>
</dbReference>
<dbReference type="InterPro" id="IPR001763">
    <property type="entry name" value="Rhodanese-like_dom"/>
</dbReference>
<name>A0A8W8N5V4_MAGGI</name>
<dbReference type="GO" id="GO:0005634">
    <property type="term" value="C:nucleus"/>
    <property type="evidence" value="ECO:0007669"/>
    <property type="project" value="TreeGrafter"/>
</dbReference>
<dbReference type="SMART" id="SM00450">
    <property type="entry name" value="RHOD"/>
    <property type="match status" value="1"/>
</dbReference>
<dbReference type="GO" id="GO:0010971">
    <property type="term" value="P:positive regulation of G2/M transition of mitotic cell cycle"/>
    <property type="evidence" value="ECO:0007669"/>
    <property type="project" value="TreeGrafter"/>
</dbReference>
<comment type="catalytic activity">
    <reaction evidence="6">
        <text>O-phospho-L-tyrosyl-[protein] + H2O = L-tyrosyl-[protein] + phosphate</text>
        <dbReference type="Rhea" id="RHEA:10684"/>
        <dbReference type="Rhea" id="RHEA-COMP:10136"/>
        <dbReference type="Rhea" id="RHEA-COMP:20101"/>
        <dbReference type="ChEBI" id="CHEBI:15377"/>
        <dbReference type="ChEBI" id="CHEBI:43474"/>
        <dbReference type="ChEBI" id="CHEBI:46858"/>
        <dbReference type="ChEBI" id="CHEBI:61978"/>
        <dbReference type="EC" id="3.1.3.48"/>
    </reaction>
</comment>
<keyword evidence="2 6" id="KW-0132">Cell division</keyword>
<dbReference type="PANTHER" id="PTHR10828">
    <property type="entry name" value="M-PHASE INDUCER PHOSPHATASE DUAL SPECIFICITY PHOSPHATASE CDC25"/>
    <property type="match status" value="1"/>
</dbReference>
<keyword evidence="4 6" id="KW-0904">Protein phosphatase</keyword>
<dbReference type="SUPFAM" id="SSF52821">
    <property type="entry name" value="Rhodanese/Cell cycle control phosphatase"/>
    <property type="match status" value="1"/>
</dbReference>
<keyword evidence="3 6" id="KW-0378">Hydrolase</keyword>
<dbReference type="InterPro" id="IPR036873">
    <property type="entry name" value="Rhodanese-like_dom_sf"/>
</dbReference>
<evidence type="ECO:0000256" key="4">
    <source>
        <dbReference type="ARBA" id="ARBA00022912"/>
    </source>
</evidence>
<dbReference type="OMA" id="STHNDLC"/>
<evidence type="ECO:0000256" key="7">
    <source>
        <dbReference type="SAM" id="MobiDB-lite"/>
    </source>
</evidence>
<evidence type="ECO:0000256" key="2">
    <source>
        <dbReference type="ARBA" id="ARBA00022618"/>
    </source>
</evidence>
<dbReference type="PROSITE" id="PS50206">
    <property type="entry name" value="RHODANESE_3"/>
    <property type="match status" value="1"/>
</dbReference>
<dbReference type="OrthoDB" id="9999371at2759"/>
<evidence type="ECO:0000256" key="6">
    <source>
        <dbReference type="RuleBase" id="RU368028"/>
    </source>
</evidence>
<keyword evidence="6" id="KW-0498">Mitosis</keyword>
<dbReference type="CDD" id="cd01530">
    <property type="entry name" value="Cdc25"/>
    <property type="match status" value="1"/>
</dbReference>
<dbReference type="EC" id="3.1.3.48" evidence="6"/>
<protein>
    <recommendedName>
        <fullName evidence="6">M-phase inducer phosphatase</fullName>
        <ecNumber evidence="6">3.1.3.48</ecNumber>
    </recommendedName>
</protein>
<feature type="region of interest" description="Disordered" evidence="7">
    <location>
        <begin position="37"/>
        <end position="150"/>
    </location>
</feature>
<dbReference type="GO" id="GO:0004725">
    <property type="term" value="F:protein tyrosine phosphatase activity"/>
    <property type="evidence" value="ECO:0007669"/>
    <property type="project" value="UniProtKB-UniRule"/>
</dbReference>